<sequence length="150" mass="15705">MATVLGSPRAPAFFFSPSSLRAAPAPTAVALPAAKVGIMGRSASSRGRLRAQATYNVKLITPEGEVELQVPDDVYILDQAEEDGIDLPYSCRAGSCSSCAGKVVSGSVDQSDQSYLDDGQIAAGWVLTCHAYPTSDVVIETHKEEELTGA</sequence>
<evidence type="ECO:0000256" key="3">
    <source>
        <dbReference type="ARBA" id="ARBA00022448"/>
    </source>
</evidence>
<dbReference type="Proteomes" id="UP000251960">
    <property type="component" value="Chromosome 6"/>
</dbReference>
<evidence type="ECO:0000259" key="12">
    <source>
        <dbReference type="PROSITE" id="PS51085"/>
    </source>
</evidence>
<gene>
    <name evidence="13" type="primary">FDX1</name>
    <name evidence="13" type="ORF">Zm00014a_007848</name>
</gene>
<dbReference type="CDD" id="cd00207">
    <property type="entry name" value="fer2"/>
    <property type="match status" value="1"/>
</dbReference>
<dbReference type="OMA" id="ITAMAMY"/>
<evidence type="ECO:0000313" key="13">
    <source>
        <dbReference type="EMBL" id="PWZ17470.1"/>
    </source>
</evidence>
<dbReference type="EMBL" id="NCVQ01000007">
    <property type="protein sequence ID" value="PWZ17470.1"/>
    <property type="molecule type" value="Genomic_DNA"/>
</dbReference>
<keyword evidence="8 11" id="KW-0249">Electron transport</keyword>
<dbReference type="PROSITE" id="PS51085">
    <property type="entry name" value="2FE2S_FER_2"/>
    <property type="match status" value="1"/>
</dbReference>
<comment type="function">
    <text evidence="11">Ferredoxins are iron-sulfur proteins that transfer electrons in a wide variety of metabolic reactions.</text>
</comment>
<name>A0A8J8YLS5_MAIZE</name>
<keyword evidence="11" id="KW-0150">Chloroplast</keyword>
<reference evidence="13" key="1">
    <citation type="journal article" date="2018" name="Nat. Genet.">
        <title>Extensive intraspecific gene order and gene structural variations between Mo17 and other maize genomes.</title>
        <authorList>
            <person name="Sun S."/>
            <person name="Zhou Y."/>
            <person name="Chen J."/>
            <person name="Shi J."/>
            <person name="Zhao H."/>
            <person name="Zhao H."/>
            <person name="Song W."/>
            <person name="Zhang M."/>
            <person name="Cui Y."/>
            <person name="Dong X."/>
            <person name="Liu H."/>
            <person name="Ma X."/>
            <person name="Jiao Y."/>
            <person name="Wang B."/>
            <person name="Wei X."/>
            <person name="Stein J.C."/>
            <person name="Glaubitz J.C."/>
            <person name="Lu F."/>
            <person name="Yu G."/>
            <person name="Liang C."/>
            <person name="Fengler K."/>
            <person name="Li B."/>
            <person name="Rafalski A."/>
            <person name="Schnable P.S."/>
            <person name="Ware D.H."/>
            <person name="Buckler E.S."/>
            <person name="Lai J."/>
        </authorList>
    </citation>
    <scope>NUCLEOTIDE SEQUENCE [LARGE SCALE GENOMIC DNA]</scope>
    <source>
        <tissue evidence="13">Seedling</tissue>
    </source>
</reference>
<evidence type="ECO:0000256" key="2">
    <source>
        <dbReference type="ARBA" id="ARBA00007874"/>
    </source>
</evidence>
<dbReference type="OrthoDB" id="1885901at2759"/>
<dbReference type="SMR" id="A0A8J8YLS5"/>
<evidence type="ECO:0000256" key="1">
    <source>
        <dbReference type="ARBA" id="ARBA00004229"/>
    </source>
</evidence>
<dbReference type="GO" id="GO:0009507">
    <property type="term" value="C:chloroplast"/>
    <property type="evidence" value="ECO:0007669"/>
    <property type="project" value="UniProtKB-SubCell"/>
</dbReference>
<evidence type="ECO:0000256" key="5">
    <source>
        <dbReference type="ARBA" id="ARBA00022714"/>
    </source>
</evidence>
<dbReference type="FunFam" id="3.10.20.30:FF:000014">
    <property type="entry name" value="Ferredoxin"/>
    <property type="match status" value="1"/>
</dbReference>
<evidence type="ECO:0000256" key="4">
    <source>
        <dbReference type="ARBA" id="ARBA00022640"/>
    </source>
</evidence>
<evidence type="ECO:0000256" key="11">
    <source>
        <dbReference type="RuleBase" id="RU364001"/>
    </source>
</evidence>
<dbReference type="PROSITE" id="PS00197">
    <property type="entry name" value="2FE2S_FER_1"/>
    <property type="match status" value="1"/>
</dbReference>
<evidence type="ECO:0000256" key="6">
    <source>
        <dbReference type="ARBA" id="ARBA00022723"/>
    </source>
</evidence>
<evidence type="ECO:0000256" key="10">
    <source>
        <dbReference type="ARBA" id="ARBA00023014"/>
    </source>
</evidence>
<evidence type="ECO:0000256" key="9">
    <source>
        <dbReference type="ARBA" id="ARBA00023004"/>
    </source>
</evidence>
<keyword evidence="3 11" id="KW-0813">Transport</keyword>
<dbReference type="KEGG" id="zma:101027099"/>
<keyword evidence="10 11" id="KW-0411">Iron-sulfur</keyword>
<dbReference type="PANTHER" id="PTHR43112:SF3">
    <property type="entry name" value="FERREDOXIN-2, CHLOROPLASTIC"/>
    <property type="match status" value="1"/>
</dbReference>
<dbReference type="InterPro" id="IPR010241">
    <property type="entry name" value="Fd_pln"/>
</dbReference>
<accession>A0A8J8YLS5</accession>
<keyword evidence="5 11" id="KW-0001">2Fe-2S</keyword>
<dbReference type="SUPFAM" id="SSF54292">
    <property type="entry name" value="2Fe-2S ferredoxin-like"/>
    <property type="match status" value="1"/>
</dbReference>
<dbReference type="InterPro" id="IPR001041">
    <property type="entry name" value="2Fe-2S_ferredoxin-type"/>
</dbReference>
<dbReference type="Gene3D" id="3.10.20.30">
    <property type="match status" value="1"/>
</dbReference>
<evidence type="ECO:0000256" key="7">
    <source>
        <dbReference type="ARBA" id="ARBA00022946"/>
    </source>
</evidence>
<protein>
    <recommendedName>
        <fullName evidence="11">Ferredoxin</fullName>
    </recommendedName>
</protein>
<dbReference type="InterPro" id="IPR006058">
    <property type="entry name" value="2Fe2S_fd_BS"/>
</dbReference>
<comment type="caution">
    <text evidence="13">The sequence shown here is derived from an EMBL/GenBank/DDBJ whole genome shotgun (WGS) entry which is preliminary data.</text>
</comment>
<dbReference type="GO" id="GO:0051537">
    <property type="term" value="F:2 iron, 2 sulfur cluster binding"/>
    <property type="evidence" value="ECO:0007669"/>
    <property type="project" value="UniProtKB-KW"/>
</dbReference>
<keyword evidence="9 11" id="KW-0408">Iron</keyword>
<dbReference type="GO" id="GO:0009055">
    <property type="term" value="F:electron transfer activity"/>
    <property type="evidence" value="ECO:0007669"/>
    <property type="project" value="InterPro"/>
</dbReference>
<dbReference type="GO" id="GO:0022900">
    <property type="term" value="P:electron transport chain"/>
    <property type="evidence" value="ECO:0007669"/>
    <property type="project" value="InterPro"/>
</dbReference>
<keyword evidence="6 11" id="KW-0479">Metal-binding</keyword>
<comment type="similarity">
    <text evidence="2 11">Belongs to the 2Fe2S plant-type ferredoxin family.</text>
</comment>
<dbReference type="PANTHER" id="PTHR43112">
    <property type="entry name" value="FERREDOXIN"/>
    <property type="match status" value="1"/>
</dbReference>
<evidence type="ECO:0000256" key="8">
    <source>
        <dbReference type="ARBA" id="ARBA00022982"/>
    </source>
</evidence>
<dbReference type="NCBIfam" id="TIGR02008">
    <property type="entry name" value="fdx_plant"/>
    <property type="match status" value="1"/>
</dbReference>
<comment type="cofactor">
    <cofactor evidence="11">
        <name>[2Fe-2S] cluster</name>
        <dbReference type="ChEBI" id="CHEBI:190135"/>
    </cofactor>
    <text evidence="11">Binds 1 [2Fe-2S] cluster.</text>
</comment>
<organism evidence="13">
    <name type="scientific">Zea mays</name>
    <name type="common">Maize</name>
    <dbReference type="NCBI Taxonomy" id="4577"/>
    <lineage>
        <taxon>Eukaryota</taxon>
        <taxon>Viridiplantae</taxon>
        <taxon>Streptophyta</taxon>
        <taxon>Embryophyta</taxon>
        <taxon>Tracheophyta</taxon>
        <taxon>Spermatophyta</taxon>
        <taxon>Magnoliopsida</taxon>
        <taxon>Liliopsida</taxon>
        <taxon>Poales</taxon>
        <taxon>Poaceae</taxon>
        <taxon>PACMAD clade</taxon>
        <taxon>Panicoideae</taxon>
        <taxon>Andropogonodae</taxon>
        <taxon>Andropogoneae</taxon>
        <taxon>Tripsacinae</taxon>
        <taxon>Zea</taxon>
    </lineage>
</organism>
<dbReference type="Pfam" id="PF00111">
    <property type="entry name" value="Fer2"/>
    <property type="match status" value="1"/>
</dbReference>
<dbReference type="GO" id="GO:0046872">
    <property type="term" value="F:metal ion binding"/>
    <property type="evidence" value="ECO:0007669"/>
    <property type="project" value="UniProtKB-KW"/>
</dbReference>
<proteinExistence type="inferred from homology"/>
<dbReference type="RefSeq" id="NP_001266399.1">
    <property type="nucleotide sequence ID" value="NM_001279470.1"/>
</dbReference>
<dbReference type="HOGENOM" id="CLU_082632_1_1_1"/>
<keyword evidence="7" id="KW-0809">Transit peptide</keyword>
<comment type="subcellular location">
    <subcellularLocation>
        <location evidence="1 11">Plastid</location>
        <location evidence="1 11">Chloroplast</location>
    </subcellularLocation>
</comment>
<keyword evidence="4 11" id="KW-0934">Plastid</keyword>
<dbReference type="GeneID" id="101027099"/>
<feature type="domain" description="2Fe-2S ferredoxin-type" evidence="12">
    <location>
        <begin position="55"/>
        <end position="145"/>
    </location>
</feature>
<dbReference type="InterPro" id="IPR036010">
    <property type="entry name" value="2Fe-2S_ferredoxin-like_sf"/>
</dbReference>
<dbReference type="AlphaFoldDB" id="A0A8J8YLS5"/>
<dbReference type="InterPro" id="IPR012675">
    <property type="entry name" value="Beta-grasp_dom_sf"/>
</dbReference>